<dbReference type="PROSITE" id="PS50850">
    <property type="entry name" value="MFS"/>
    <property type="match status" value="1"/>
</dbReference>
<accession>A0AAV9QLZ6</accession>
<dbReference type="FunFam" id="1.20.1720.10:FF:000013">
    <property type="entry name" value="Related to multidrug resistance proteins"/>
    <property type="match status" value="1"/>
</dbReference>
<evidence type="ECO:0000256" key="5">
    <source>
        <dbReference type="ARBA" id="ARBA00022989"/>
    </source>
</evidence>
<feature type="transmembrane region" description="Helical" evidence="8">
    <location>
        <begin position="155"/>
        <end position="173"/>
    </location>
</feature>
<feature type="transmembrane region" description="Helical" evidence="8">
    <location>
        <begin position="382"/>
        <end position="404"/>
    </location>
</feature>
<dbReference type="PRINTS" id="PR01036">
    <property type="entry name" value="TCRTETB"/>
</dbReference>
<evidence type="ECO:0000259" key="9">
    <source>
        <dbReference type="PROSITE" id="PS50850"/>
    </source>
</evidence>
<dbReference type="InterPro" id="IPR036259">
    <property type="entry name" value="MFS_trans_sf"/>
</dbReference>
<dbReference type="Proteomes" id="UP001345827">
    <property type="component" value="Unassembled WGS sequence"/>
</dbReference>
<comment type="subcellular location">
    <subcellularLocation>
        <location evidence="1">Endomembrane system</location>
        <topology evidence="1">Multi-pass membrane protein</topology>
    </subcellularLocation>
</comment>
<feature type="transmembrane region" description="Helical" evidence="8">
    <location>
        <begin position="324"/>
        <end position="346"/>
    </location>
</feature>
<proteinExistence type="inferred from homology"/>
<feature type="compositionally biased region" description="Basic and acidic residues" evidence="7">
    <location>
        <begin position="542"/>
        <end position="561"/>
    </location>
</feature>
<dbReference type="SUPFAM" id="SSF103473">
    <property type="entry name" value="MFS general substrate transporter"/>
    <property type="match status" value="2"/>
</dbReference>
<keyword evidence="6 8" id="KW-0472">Membrane</keyword>
<feature type="transmembrane region" description="Helical" evidence="8">
    <location>
        <begin position="66"/>
        <end position="85"/>
    </location>
</feature>
<evidence type="ECO:0000256" key="2">
    <source>
        <dbReference type="ARBA" id="ARBA00008335"/>
    </source>
</evidence>
<evidence type="ECO:0000256" key="8">
    <source>
        <dbReference type="SAM" id="Phobius"/>
    </source>
</evidence>
<dbReference type="GO" id="GO:0046943">
    <property type="term" value="F:carboxylic acid transmembrane transporter activity"/>
    <property type="evidence" value="ECO:0007669"/>
    <property type="project" value="UniProtKB-ARBA"/>
</dbReference>
<evidence type="ECO:0000256" key="3">
    <source>
        <dbReference type="ARBA" id="ARBA00022448"/>
    </source>
</evidence>
<keyword evidence="3" id="KW-0813">Transport</keyword>
<reference evidence="10 11" key="1">
    <citation type="submission" date="2023-06" db="EMBL/GenBank/DDBJ databases">
        <title>Black Yeasts Isolated from many extreme environments.</title>
        <authorList>
            <person name="Coleine C."/>
            <person name="Stajich J.E."/>
            <person name="Selbmann L."/>
        </authorList>
    </citation>
    <scope>NUCLEOTIDE SEQUENCE [LARGE SCALE GENOMIC DNA]</scope>
    <source>
        <strain evidence="10 11">CCFEE 5887</strain>
    </source>
</reference>
<dbReference type="InterPro" id="IPR020846">
    <property type="entry name" value="MFS_dom"/>
</dbReference>
<protein>
    <recommendedName>
        <fullName evidence="9">Major facilitator superfamily (MFS) profile domain-containing protein</fullName>
    </recommendedName>
</protein>
<feature type="transmembrane region" description="Helical" evidence="8">
    <location>
        <begin position="425"/>
        <end position="446"/>
    </location>
</feature>
<keyword evidence="5 8" id="KW-1133">Transmembrane helix</keyword>
<dbReference type="PANTHER" id="PTHR23501:SF78">
    <property type="entry name" value="MAJOR FACILITATOR SUPERFAMILY (MFS) PROFILE DOMAIN-CONTAINING PROTEIN-RELATED"/>
    <property type="match status" value="1"/>
</dbReference>
<comment type="similarity">
    <text evidence="2">Belongs to the major facilitator superfamily.</text>
</comment>
<feature type="transmembrane region" description="Helical" evidence="8">
    <location>
        <begin position="185"/>
        <end position="205"/>
    </location>
</feature>
<feature type="transmembrane region" description="Helical" evidence="8">
    <location>
        <begin position="97"/>
        <end position="116"/>
    </location>
</feature>
<dbReference type="InterPro" id="IPR011701">
    <property type="entry name" value="MFS"/>
</dbReference>
<dbReference type="GO" id="GO:0012505">
    <property type="term" value="C:endomembrane system"/>
    <property type="evidence" value="ECO:0007669"/>
    <property type="project" value="UniProtKB-SubCell"/>
</dbReference>
<feature type="transmembrane region" description="Helical" evidence="8">
    <location>
        <begin position="226"/>
        <end position="246"/>
    </location>
</feature>
<dbReference type="Gene3D" id="1.20.1720.10">
    <property type="entry name" value="Multidrug resistance protein D"/>
    <property type="match status" value="1"/>
</dbReference>
<feature type="domain" description="Major facilitator superfamily (MFS) profile" evidence="9">
    <location>
        <begin position="32"/>
        <end position="519"/>
    </location>
</feature>
<dbReference type="Pfam" id="PF07690">
    <property type="entry name" value="MFS_1"/>
    <property type="match status" value="1"/>
</dbReference>
<keyword evidence="11" id="KW-1185">Reference proteome</keyword>
<dbReference type="Gene3D" id="1.20.1250.20">
    <property type="entry name" value="MFS general substrate transporter like domains"/>
    <property type="match status" value="1"/>
</dbReference>
<feature type="transmembrane region" description="Helical" evidence="8">
    <location>
        <begin position="358"/>
        <end position="376"/>
    </location>
</feature>
<feature type="transmembrane region" description="Helical" evidence="8">
    <location>
        <begin position="291"/>
        <end position="312"/>
    </location>
</feature>
<feature type="region of interest" description="Disordered" evidence="7">
    <location>
        <begin position="520"/>
        <end position="561"/>
    </location>
</feature>
<dbReference type="AlphaFoldDB" id="A0AAV9QLZ6"/>
<evidence type="ECO:0000256" key="6">
    <source>
        <dbReference type="ARBA" id="ARBA00023136"/>
    </source>
</evidence>
<dbReference type="EMBL" id="JAXLQG010000001">
    <property type="protein sequence ID" value="KAK5545943.1"/>
    <property type="molecule type" value="Genomic_DNA"/>
</dbReference>
<evidence type="ECO:0000256" key="7">
    <source>
        <dbReference type="SAM" id="MobiDB-lite"/>
    </source>
</evidence>
<sequence length="561" mass="60441">MAHKPHPNPARKQQYQLEDQANLLPKKQVIIVFSALACILLVTFIDQNSVGVMLTTIGGDLHAENTISWAATANLIANTTFQVLYGRLSDIFGRKGVLLTAIVLLAVGDLGCGFAQSGPQLYALRGLSGVGSAGITALSMMVTSDIVTLRERGKYQGILGSCVGLGNIIGPFISAAFTEKATWRATFWFISPLAIVAGGIVLIVLPQKKPKDSFMSKIRKVDFIGSFFSTAGMILLLIPISGGGSYFDWRSVMVIVMIIFGALCMVAFVLVEWKVAQLPTMPLRLFKNRAVCAILAQNFLFGSVYYSILYYVPLALQNVRGLSPLASAGVIAAMVGAQSFTSVASGQYISRTGRYGEVLWFGYGVWTVGAALSCMFSRSLPIWTMAIFLFVEGIGVGNCFQPTLVASQAHCVKADRAVVISTRNFCRTFGAATGLAVCAAIFSNVLQSRLPPASALPDSFRQTVTASIFKTPDLTTLTQTQRDGVLNAYADASRAVFILWAPTMFVCFLSMVFVEDKGLERPDELSSSPPGQVVAVESGPEEVEKQGETREKERESSSQKA</sequence>
<evidence type="ECO:0000256" key="4">
    <source>
        <dbReference type="ARBA" id="ARBA00022692"/>
    </source>
</evidence>
<organism evidence="10 11">
    <name type="scientific">Vermiconidia calcicola</name>
    <dbReference type="NCBI Taxonomy" id="1690605"/>
    <lineage>
        <taxon>Eukaryota</taxon>
        <taxon>Fungi</taxon>
        <taxon>Dikarya</taxon>
        <taxon>Ascomycota</taxon>
        <taxon>Pezizomycotina</taxon>
        <taxon>Dothideomycetes</taxon>
        <taxon>Dothideomycetidae</taxon>
        <taxon>Mycosphaerellales</taxon>
        <taxon>Extremaceae</taxon>
        <taxon>Vermiconidia</taxon>
    </lineage>
</organism>
<feature type="transmembrane region" description="Helical" evidence="8">
    <location>
        <begin position="252"/>
        <end position="271"/>
    </location>
</feature>
<name>A0AAV9QLZ6_9PEZI</name>
<feature type="transmembrane region" description="Helical" evidence="8">
    <location>
        <begin position="122"/>
        <end position="143"/>
    </location>
</feature>
<dbReference type="PANTHER" id="PTHR23501">
    <property type="entry name" value="MAJOR FACILITATOR SUPERFAMILY"/>
    <property type="match status" value="1"/>
</dbReference>
<evidence type="ECO:0000256" key="1">
    <source>
        <dbReference type="ARBA" id="ARBA00004127"/>
    </source>
</evidence>
<gene>
    <name evidence="10" type="ORF">LTR25_000953</name>
</gene>
<keyword evidence="4 8" id="KW-0812">Transmembrane</keyword>
<evidence type="ECO:0000313" key="11">
    <source>
        <dbReference type="Proteomes" id="UP001345827"/>
    </source>
</evidence>
<dbReference type="GO" id="GO:0005886">
    <property type="term" value="C:plasma membrane"/>
    <property type="evidence" value="ECO:0007669"/>
    <property type="project" value="TreeGrafter"/>
</dbReference>
<feature type="transmembrane region" description="Helical" evidence="8">
    <location>
        <begin position="495"/>
        <end position="514"/>
    </location>
</feature>
<evidence type="ECO:0000313" key="10">
    <source>
        <dbReference type="EMBL" id="KAK5545943.1"/>
    </source>
</evidence>
<comment type="caution">
    <text evidence="10">The sequence shown here is derived from an EMBL/GenBank/DDBJ whole genome shotgun (WGS) entry which is preliminary data.</text>
</comment>
<feature type="transmembrane region" description="Helical" evidence="8">
    <location>
        <begin position="29"/>
        <end position="46"/>
    </location>
</feature>